<keyword evidence="3" id="KW-1185">Reference proteome</keyword>
<evidence type="ECO:0000256" key="1">
    <source>
        <dbReference type="SAM" id="Coils"/>
    </source>
</evidence>
<sequence>MIEAEGMGLGKSLWRWVSGSRIPRDLAGIPLLGVVAYLLFRYGATVGPAEGALLIMAAAGFHWVIFRWWDWHRELGHEGPLLDWVQRILQGERHPMVVPEGLRRRDALMAAAMNAVLEDIQNGRTALAELRQASSREWRELDTLLASIQEHHAAEAEIRAQGGARLKSLGQDLKAAIEGTLRFDQIELNHRLRADQFRLQGQAFQGTLEQLRAGLDQFENLLEELQDSFPRLRREEDALGRLADAGLRQGSRLTLSVKGLVAHTPRLMDGTQARMEWLRRLRQTADGVRDKTEALARRLDTFREEAQSRIHYFGGAQGNLKDIDHVAQQTGLLAVNAAILAQQDGGSPGLSAIGGRLRILSDQTAGGVSGLERMLDEYQRGLERETAGLWDLQEVTQNLLSDVHDLLRTAGHLDQQGYDLERVLETHLGLVDHVRQTSERAELSLHEVGERAMALESAHVRQWGVEAKIGPERERLSRLGTRLADVGEGLSRISQQNIDEIWDILARHQAIRRADAYQQVTSEGLPHLLDEAESAESTWNGVAWARAQRRRRRVGEGGGLLPPMGHRDPNGGLRLLLLGQDALHNPEPSALERWTCDASGRFWDLSLMASLRTESHRLALLALLKESALSACFPDLDLRISPEGARIRLPHPYPGLPGFLAGLRLELMLEPELWDHAYRDAAPVEARIQGLIWLGPGEGGGIQSPCMRLAHAWIGSHDPHESFLSWLPYEGPRPPSPWLGDSGVEERLPAPLPLRCLGLGADPAVLGPMRDRLIQAGAIEGPGGAALCAVDIGHAHPDALLLRLFQSDAHLAGAFHPELVPYQVRMRDEVLGGCTGDPYRAAWAILDDLQRAGWLMPLPLHGHA</sequence>
<proteinExistence type="predicted"/>
<dbReference type="EMBL" id="BSDE01000005">
    <property type="protein sequence ID" value="GLH74209.1"/>
    <property type="molecule type" value="Genomic_DNA"/>
</dbReference>
<accession>A0ABQ5QHZ3</accession>
<comment type="caution">
    <text evidence="2">The sequence shown here is derived from an EMBL/GenBank/DDBJ whole genome shotgun (WGS) entry which is preliminary data.</text>
</comment>
<evidence type="ECO:0000313" key="3">
    <source>
        <dbReference type="Proteomes" id="UP001165069"/>
    </source>
</evidence>
<name>A0ABQ5QHZ3_9BACT</name>
<dbReference type="Proteomes" id="UP001165069">
    <property type="component" value="Unassembled WGS sequence"/>
</dbReference>
<gene>
    <name evidence="2" type="ORF">GETHLI_27110</name>
</gene>
<keyword evidence="1" id="KW-0175">Coiled coil</keyword>
<dbReference type="Gene3D" id="1.10.287.950">
    <property type="entry name" value="Methyl-accepting chemotaxis protein"/>
    <property type="match status" value="1"/>
</dbReference>
<organism evidence="2 3">
    <name type="scientific">Geothrix limicola</name>
    <dbReference type="NCBI Taxonomy" id="2927978"/>
    <lineage>
        <taxon>Bacteria</taxon>
        <taxon>Pseudomonadati</taxon>
        <taxon>Acidobacteriota</taxon>
        <taxon>Holophagae</taxon>
        <taxon>Holophagales</taxon>
        <taxon>Holophagaceae</taxon>
        <taxon>Geothrix</taxon>
    </lineage>
</organism>
<protein>
    <submittedName>
        <fullName evidence="2">Uncharacterized protein</fullName>
    </submittedName>
</protein>
<dbReference type="SUPFAM" id="SSF58104">
    <property type="entry name" value="Methyl-accepting chemotaxis protein (MCP) signaling domain"/>
    <property type="match status" value="1"/>
</dbReference>
<reference evidence="2 3" key="1">
    <citation type="journal article" date="2023" name="Antonie Van Leeuwenhoek">
        <title>Mesoterricola silvestris gen. nov., sp. nov., Mesoterricola sediminis sp. nov., Geothrix oryzae sp. nov., Geothrix edaphica sp. nov., Geothrix rubra sp. nov., and Geothrix limicola sp. nov., six novel members of Acidobacteriota isolated from soils.</title>
        <authorList>
            <person name="Itoh H."/>
            <person name="Sugisawa Y."/>
            <person name="Mise K."/>
            <person name="Xu Z."/>
            <person name="Kuniyasu M."/>
            <person name="Ushijima N."/>
            <person name="Kawano K."/>
            <person name="Kobayashi E."/>
            <person name="Shiratori Y."/>
            <person name="Masuda Y."/>
            <person name="Senoo K."/>
        </authorList>
    </citation>
    <scope>NUCLEOTIDE SEQUENCE [LARGE SCALE GENOMIC DNA]</scope>
    <source>
        <strain evidence="2 3">Red804</strain>
    </source>
</reference>
<feature type="coiled-coil region" evidence="1">
    <location>
        <begin position="208"/>
        <end position="235"/>
    </location>
</feature>
<evidence type="ECO:0000313" key="2">
    <source>
        <dbReference type="EMBL" id="GLH74209.1"/>
    </source>
</evidence>